<evidence type="ECO:0000256" key="5">
    <source>
        <dbReference type="ARBA" id="ARBA00023163"/>
    </source>
</evidence>
<comment type="function">
    <text evidence="8">Aux/IAA proteins are short-lived transcriptional factors that function as repressors of early auxin response genes at low auxin concentrations.</text>
</comment>
<comment type="subunit">
    <text evidence="8">Homodimers and heterodimers.</text>
</comment>
<sequence>MSPPLLGVEGEGRANVSLVAASASMDTISQNGLGLKERNYLGLSDCSSVDSSPVSSVSEDNKSNLNLKATELRLGLLGSQSPERDSDLSRLSSGKFEEKPLFPLVPSKDGIYSSSQKTVVSGSKRGFSDTMDGFSEMKGSVYAEGKWMFHAAGSDSETPQSVGQGKFPGNAGKNVMLTSRPSGAQPNITKEVPSKMLQERPRATNGTNHNEIKASNNNNNAPAAKAQVVGWPPIRSFRKNTLATTSKNNDEVDGKPGPGTLFVKVSMDGAPYLRKVDLRLYSTYQELSTALEKMFSCFTIGQCGSHGAPGKEMLSESKLRDILHGSEYVLTYEDKDGDWMLVGDVPWEMFIESCKRLKIMKSSDAIGLGPWKNPRTGTNQRLDMMTAFQSRSLRSKDSRVLLEADEGVWLMKEAK</sequence>
<reference evidence="11 12" key="1">
    <citation type="journal article" date="2018" name="Proc. Natl. Acad. Sci. U.S.A.">
        <title>Draft genome sequence of Camellia sinensis var. sinensis provides insights into the evolution of the tea genome and tea quality.</title>
        <authorList>
            <person name="Wei C."/>
            <person name="Yang H."/>
            <person name="Wang S."/>
            <person name="Zhao J."/>
            <person name="Liu C."/>
            <person name="Gao L."/>
            <person name="Xia E."/>
            <person name="Lu Y."/>
            <person name="Tai Y."/>
            <person name="She G."/>
            <person name="Sun J."/>
            <person name="Cao H."/>
            <person name="Tong W."/>
            <person name="Gao Q."/>
            <person name="Li Y."/>
            <person name="Deng W."/>
            <person name="Jiang X."/>
            <person name="Wang W."/>
            <person name="Chen Q."/>
            <person name="Zhang S."/>
            <person name="Li H."/>
            <person name="Wu J."/>
            <person name="Wang P."/>
            <person name="Li P."/>
            <person name="Shi C."/>
            <person name="Zheng F."/>
            <person name="Jian J."/>
            <person name="Huang B."/>
            <person name="Shan D."/>
            <person name="Shi M."/>
            <person name="Fang C."/>
            <person name="Yue Y."/>
            <person name="Li F."/>
            <person name="Li D."/>
            <person name="Wei S."/>
            <person name="Han B."/>
            <person name="Jiang C."/>
            <person name="Yin Y."/>
            <person name="Xia T."/>
            <person name="Zhang Z."/>
            <person name="Bennetzen J.L."/>
            <person name="Zhao S."/>
            <person name="Wan X."/>
        </authorList>
    </citation>
    <scope>NUCLEOTIDE SEQUENCE [LARGE SCALE GENOMIC DNA]</scope>
    <source>
        <strain evidence="12">cv. Shuchazao</strain>
        <tissue evidence="11">Leaf</tissue>
    </source>
</reference>
<keyword evidence="4 8" id="KW-0805">Transcription regulation</keyword>
<dbReference type="PANTHER" id="PTHR31734:SF138">
    <property type="entry name" value="AUXIN-RESPONSIVE PROTEIN IAA8"/>
    <property type="match status" value="1"/>
</dbReference>
<evidence type="ECO:0000256" key="2">
    <source>
        <dbReference type="ARBA" id="ARBA00006728"/>
    </source>
</evidence>
<comment type="caution">
    <text evidence="11">The sequence shown here is derived from an EMBL/GenBank/DDBJ whole genome shotgun (WGS) entry which is preliminary data.</text>
</comment>
<organism evidence="11 12">
    <name type="scientific">Camellia sinensis var. sinensis</name>
    <name type="common">China tea</name>
    <dbReference type="NCBI Taxonomy" id="542762"/>
    <lineage>
        <taxon>Eukaryota</taxon>
        <taxon>Viridiplantae</taxon>
        <taxon>Streptophyta</taxon>
        <taxon>Embryophyta</taxon>
        <taxon>Tracheophyta</taxon>
        <taxon>Spermatophyta</taxon>
        <taxon>Magnoliopsida</taxon>
        <taxon>eudicotyledons</taxon>
        <taxon>Gunneridae</taxon>
        <taxon>Pentapetalae</taxon>
        <taxon>asterids</taxon>
        <taxon>Ericales</taxon>
        <taxon>Theaceae</taxon>
        <taxon>Camellia</taxon>
    </lineage>
</organism>
<dbReference type="InterPro" id="IPR003311">
    <property type="entry name" value="AUX_IAA"/>
</dbReference>
<feature type="region of interest" description="Disordered" evidence="9">
    <location>
        <begin position="198"/>
        <end position="219"/>
    </location>
</feature>
<dbReference type="GO" id="GO:0005634">
    <property type="term" value="C:nucleus"/>
    <property type="evidence" value="ECO:0007669"/>
    <property type="project" value="UniProtKB-SubCell"/>
</dbReference>
<feature type="domain" description="PB1" evidence="10">
    <location>
        <begin position="260"/>
        <end position="362"/>
    </location>
</feature>
<accession>A0A4S4E9F6</accession>
<evidence type="ECO:0000256" key="7">
    <source>
        <dbReference type="ARBA" id="ARBA00023294"/>
    </source>
</evidence>
<evidence type="ECO:0000313" key="11">
    <source>
        <dbReference type="EMBL" id="THG12135.1"/>
    </source>
</evidence>
<comment type="subcellular location">
    <subcellularLocation>
        <location evidence="1 8">Nucleus</location>
    </subcellularLocation>
</comment>
<dbReference type="GO" id="GO:0006355">
    <property type="term" value="P:regulation of DNA-templated transcription"/>
    <property type="evidence" value="ECO:0007669"/>
    <property type="project" value="InterPro"/>
</dbReference>
<dbReference type="PANTHER" id="PTHR31734">
    <property type="entry name" value="AUXIN-RESPONSIVE PROTEIN IAA17"/>
    <property type="match status" value="1"/>
</dbReference>
<dbReference type="GO" id="GO:0009734">
    <property type="term" value="P:auxin-activated signaling pathway"/>
    <property type="evidence" value="ECO:0007669"/>
    <property type="project" value="UniProtKB-UniRule"/>
</dbReference>
<evidence type="ECO:0000256" key="1">
    <source>
        <dbReference type="ARBA" id="ARBA00004123"/>
    </source>
</evidence>
<keyword evidence="3 8" id="KW-0678">Repressor</keyword>
<keyword evidence="7 8" id="KW-0927">Auxin signaling pathway</keyword>
<dbReference type="PROSITE" id="PS51745">
    <property type="entry name" value="PB1"/>
    <property type="match status" value="1"/>
</dbReference>
<dbReference type="STRING" id="542762.A0A4S4E9F6"/>
<dbReference type="FunFam" id="3.10.20.90:FF:000078">
    <property type="entry name" value="Auxin-responsive protein"/>
    <property type="match status" value="1"/>
</dbReference>
<comment type="similarity">
    <text evidence="2 8">Belongs to the Aux/IAA family.</text>
</comment>
<evidence type="ECO:0000313" key="12">
    <source>
        <dbReference type="Proteomes" id="UP000306102"/>
    </source>
</evidence>
<keyword evidence="5 8" id="KW-0804">Transcription</keyword>
<dbReference type="Pfam" id="PF02309">
    <property type="entry name" value="AUX_IAA"/>
    <property type="match status" value="1"/>
</dbReference>
<dbReference type="Gene3D" id="3.10.20.90">
    <property type="entry name" value="Phosphatidylinositol 3-kinase Catalytic Subunit, Chain A, domain 1"/>
    <property type="match status" value="1"/>
</dbReference>
<protein>
    <recommendedName>
        <fullName evidence="8">Auxin-responsive protein</fullName>
    </recommendedName>
</protein>
<dbReference type="InterPro" id="IPR053793">
    <property type="entry name" value="PB1-like"/>
</dbReference>
<dbReference type="SUPFAM" id="SSF54277">
    <property type="entry name" value="CAD &amp; PB1 domains"/>
    <property type="match status" value="1"/>
</dbReference>
<keyword evidence="12" id="KW-1185">Reference proteome</keyword>
<dbReference type="InterPro" id="IPR033389">
    <property type="entry name" value="AUX/IAA_dom"/>
</dbReference>
<proteinExistence type="inferred from homology"/>
<evidence type="ECO:0000256" key="3">
    <source>
        <dbReference type="ARBA" id="ARBA00022491"/>
    </source>
</evidence>
<name>A0A4S4E9F6_CAMSN</name>
<dbReference type="EMBL" id="SDRB02006762">
    <property type="protein sequence ID" value="THG12135.1"/>
    <property type="molecule type" value="Genomic_DNA"/>
</dbReference>
<evidence type="ECO:0000256" key="9">
    <source>
        <dbReference type="SAM" id="MobiDB-lite"/>
    </source>
</evidence>
<evidence type="ECO:0000256" key="8">
    <source>
        <dbReference type="RuleBase" id="RU004549"/>
    </source>
</evidence>
<gene>
    <name evidence="11" type="ORF">TEA_013901</name>
</gene>
<evidence type="ECO:0000259" key="10">
    <source>
        <dbReference type="PROSITE" id="PS51745"/>
    </source>
</evidence>
<evidence type="ECO:0000256" key="6">
    <source>
        <dbReference type="ARBA" id="ARBA00023242"/>
    </source>
</evidence>
<evidence type="ECO:0000256" key="4">
    <source>
        <dbReference type="ARBA" id="ARBA00023015"/>
    </source>
</evidence>
<dbReference type="AlphaFoldDB" id="A0A4S4E9F6"/>
<dbReference type="Proteomes" id="UP000306102">
    <property type="component" value="Unassembled WGS sequence"/>
</dbReference>
<keyword evidence="6 8" id="KW-0539">Nucleus</keyword>